<sequence length="98" mass="10702">MFELGGAAYDSGRKDGYAEGKAAALAKEKDHQFKLFKVDCTGNYTAKREEYEYLEFGILKAIDKLTRKGIAVETLKKVLEDADAETGGAGTSHQGYCV</sequence>
<comment type="caution">
    <text evidence="1">The sequence shown here is derived from an EMBL/GenBank/DDBJ whole genome shotgun (WGS) entry which is preliminary data.</text>
</comment>
<dbReference type="AlphaFoldDB" id="A0A9K3N815"/>
<reference evidence="1" key="1">
    <citation type="journal article" date="2017" name="Nature">
        <title>The sunflower genome provides insights into oil metabolism, flowering and Asterid evolution.</title>
        <authorList>
            <person name="Badouin H."/>
            <person name="Gouzy J."/>
            <person name="Grassa C.J."/>
            <person name="Murat F."/>
            <person name="Staton S.E."/>
            <person name="Cottret L."/>
            <person name="Lelandais-Briere C."/>
            <person name="Owens G.L."/>
            <person name="Carrere S."/>
            <person name="Mayjonade B."/>
            <person name="Legrand L."/>
            <person name="Gill N."/>
            <person name="Kane N.C."/>
            <person name="Bowers J.E."/>
            <person name="Hubner S."/>
            <person name="Bellec A."/>
            <person name="Berard A."/>
            <person name="Berges H."/>
            <person name="Blanchet N."/>
            <person name="Boniface M.C."/>
            <person name="Brunel D."/>
            <person name="Catrice O."/>
            <person name="Chaidir N."/>
            <person name="Claudel C."/>
            <person name="Donnadieu C."/>
            <person name="Faraut T."/>
            <person name="Fievet G."/>
            <person name="Helmstetter N."/>
            <person name="King M."/>
            <person name="Knapp S.J."/>
            <person name="Lai Z."/>
            <person name="Le Paslier M.C."/>
            <person name="Lippi Y."/>
            <person name="Lorenzon L."/>
            <person name="Mandel J.R."/>
            <person name="Marage G."/>
            <person name="Marchand G."/>
            <person name="Marquand E."/>
            <person name="Bret-Mestries E."/>
            <person name="Morien E."/>
            <person name="Nambeesan S."/>
            <person name="Nguyen T."/>
            <person name="Pegot-Espagnet P."/>
            <person name="Pouilly N."/>
            <person name="Raftis F."/>
            <person name="Sallet E."/>
            <person name="Schiex T."/>
            <person name="Thomas J."/>
            <person name="Vandecasteele C."/>
            <person name="Vares D."/>
            <person name="Vear F."/>
            <person name="Vautrin S."/>
            <person name="Crespi M."/>
            <person name="Mangin B."/>
            <person name="Burke J.M."/>
            <person name="Salse J."/>
            <person name="Munos S."/>
            <person name="Vincourt P."/>
            <person name="Rieseberg L.H."/>
            <person name="Langlade N.B."/>
        </authorList>
    </citation>
    <scope>NUCLEOTIDE SEQUENCE</scope>
    <source>
        <tissue evidence="1">Leaves</tissue>
    </source>
</reference>
<evidence type="ECO:0000313" key="1">
    <source>
        <dbReference type="EMBL" id="KAF5789818.1"/>
    </source>
</evidence>
<accession>A0A9K3N815</accession>
<organism evidence="1 2">
    <name type="scientific">Helianthus annuus</name>
    <name type="common">Common sunflower</name>
    <dbReference type="NCBI Taxonomy" id="4232"/>
    <lineage>
        <taxon>Eukaryota</taxon>
        <taxon>Viridiplantae</taxon>
        <taxon>Streptophyta</taxon>
        <taxon>Embryophyta</taxon>
        <taxon>Tracheophyta</taxon>
        <taxon>Spermatophyta</taxon>
        <taxon>Magnoliopsida</taxon>
        <taxon>eudicotyledons</taxon>
        <taxon>Gunneridae</taxon>
        <taxon>Pentapetalae</taxon>
        <taxon>asterids</taxon>
        <taxon>campanulids</taxon>
        <taxon>Asterales</taxon>
        <taxon>Asteraceae</taxon>
        <taxon>Asteroideae</taxon>
        <taxon>Heliantheae alliance</taxon>
        <taxon>Heliantheae</taxon>
        <taxon>Helianthus</taxon>
    </lineage>
</organism>
<proteinExistence type="predicted"/>
<name>A0A9K3N815_HELAN</name>
<gene>
    <name evidence="1" type="ORF">HanXRQr2_Chr09g0375691</name>
</gene>
<dbReference type="EMBL" id="MNCJ02000324">
    <property type="protein sequence ID" value="KAF5789818.1"/>
    <property type="molecule type" value="Genomic_DNA"/>
</dbReference>
<reference evidence="1" key="2">
    <citation type="submission" date="2020-06" db="EMBL/GenBank/DDBJ databases">
        <title>Helianthus annuus Genome sequencing and assembly Release 2.</title>
        <authorList>
            <person name="Gouzy J."/>
            <person name="Langlade N."/>
            <person name="Munos S."/>
        </authorList>
    </citation>
    <scope>NUCLEOTIDE SEQUENCE</scope>
    <source>
        <tissue evidence="1">Leaves</tissue>
    </source>
</reference>
<protein>
    <submittedName>
        <fullName evidence="1">Uncharacterized protein</fullName>
    </submittedName>
</protein>
<dbReference type="Gramene" id="mRNA:HanXRQr2_Chr09g0375691">
    <property type="protein sequence ID" value="mRNA:HanXRQr2_Chr09g0375691"/>
    <property type="gene ID" value="HanXRQr2_Chr09g0375691"/>
</dbReference>
<dbReference type="Proteomes" id="UP000215914">
    <property type="component" value="Unassembled WGS sequence"/>
</dbReference>
<evidence type="ECO:0000313" key="2">
    <source>
        <dbReference type="Proteomes" id="UP000215914"/>
    </source>
</evidence>
<keyword evidence="2" id="KW-1185">Reference proteome</keyword>